<dbReference type="InterPro" id="IPR019528">
    <property type="entry name" value="PACT_domain"/>
</dbReference>
<keyword evidence="5" id="KW-0206">Cytoskeleton</keyword>
<organism evidence="9 10">
    <name type="scientific">Calidris pygmaea</name>
    <name type="common">Spoon-billed sandpiper</name>
    <dbReference type="NCBI Taxonomy" id="425635"/>
    <lineage>
        <taxon>Eukaryota</taxon>
        <taxon>Metazoa</taxon>
        <taxon>Chordata</taxon>
        <taxon>Craniata</taxon>
        <taxon>Vertebrata</taxon>
        <taxon>Euteleostomi</taxon>
        <taxon>Archelosauria</taxon>
        <taxon>Archosauria</taxon>
        <taxon>Dinosauria</taxon>
        <taxon>Saurischia</taxon>
        <taxon>Theropoda</taxon>
        <taxon>Coelurosauria</taxon>
        <taxon>Aves</taxon>
        <taxon>Neognathae</taxon>
        <taxon>Neoaves</taxon>
        <taxon>Charadriiformes</taxon>
        <taxon>Scolopacidae</taxon>
        <taxon>Calidris</taxon>
    </lineage>
</organism>
<comment type="subcellular location">
    <subcellularLocation>
        <location evidence="1">Cytoplasm</location>
        <location evidence="1">Cytoskeleton</location>
        <location evidence="1">Microtubule organizing center</location>
        <location evidence="1">Centrosome</location>
    </subcellularLocation>
</comment>
<dbReference type="Proteomes" id="UP000694419">
    <property type="component" value="Unplaced"/>
</dbReference>
<accession>A0A8C3JUN5</accession>
<feature type="coiled-coil region" evidence="6">
    <location>
        <begin position="3091"/>
        <end position="3118"/>
    </location>
</feature>
<feature type="coiled-coil region" evidence="6">
    <location>
        <begin position="2839"/>
        <end position="2950"/>
    </location>
</feature>
<dbReference type="PANTHER" id="PTHR44981">
    <property type="entry name" value="PERICENTRIN-LIKE PROTEIN, ISOFORM F"/>
    <property type="match status" value="1"/>
</dbReference>
<evidence type="ECO:0000256" key="5">
    <source>
        <dbReference type="ARBA" id="ARBA00023212"/>
    </source>
</evidence>
<feature type="coiled-coil region" evidence="6">
    <location>
        <begin position="1744"/>
        <end position="1900"/>
    </location>
</feature>
<evidence type="ECO:0000256" key="4">
    <source>
        <dbReference type="ARBA" id="ARBA00023054"/>
    </source>
</evidence>
<feature type="coiled-coil region" evidence="6">
    <location>
        <begin position="932"/>
        <end position="1010"/>
    </location>
</feature>
<feature type="coiled-coil region" evidence="6">
    <location>
        <begin position="2254"/>
        <end position="2369"/>
    </location>
</feature>
<sequence length="3498" mass="407293">MYIFYQDRIFITHGCVNLVVLLPFSHLPLSLPLSILSAQFAYFRQRKTKGDITQSQKKTAKRKGSSVHTHDVPKEEYALAAQDVGKSIESKAEDTSLLEKTTETEKVSINPAAEYSELDVKMCQMRIAELENRLLEKQEEAERLTTQMDELQEQHTQQSDSVQSQEATVQEQSEVIRKLTSCLQQAKQDQDDLQEEASRIAAQVHDLQLPLHQVNEMLRSESSGKNEVLKAQWRMSFLQNRLREQNAHLDMLHQKAHDLEVQLDSSLKIEELNAEIKHKVENQQKLEEERKEQIVLIKKVHEREHDREISELITKHEEEMEKLRAELNKEQQRLLDELRQQMAATHKAEIEQAQLQLQTLHSLELEALRLSLNNMHTSQLELTQSNLRREKETALVELREMLNDKRAQEVAILQSRHQLELDKIKEQCLKEKEDLESNYQQELVDQRKKIELEMEETHIKALETLKRDWELESEMRLKSTCEELSKKHQTEMVELQKTLEMELEKVKTDLGFLSLENEQSKSKCHELEKQHQLAITKLQEQLQTKHNQLLENMKMKSQEKEQSLEKELEKLQVLHEELKTRSQEEIGQLWSQLDSTRANRQELSELKEQLLARVSRVEEIERLKQEFQQQQQQRKSEHETELEQLRLYFEKKLRVAEENYREELTLLHQRLQGLKEYSLSELEVSQDQAGDTSSVAVFEETAETEEGDTLGPLNQQLEQHQKELVSLQVQLKERHRHELDSLRSSLALQYKEDLMKMKMDLSDKYITEIEEMQRKHCLELEQLRAQLSEEHIKEIARLRLQSAQDAVHQVEMEVAEQVSVLEKEHRAKLSLLHSEKQCIAELSEEIKHLKREITKQQDFSVQKEKHLKEEMEKVKCKIAEDHKNKLREAREEVQKIEAMYKEKEKKWKCESEDQRILAEEKLSLLRIELQNRAEYEKQKLQKEFELREAEMNQLKDHQAAKILELEKLVKEQQNNLQQLEDSLASAQKSLEQYDSDLQGARALMAKEMEKATLCLQEEWALKLREAQNKFMEEHKAMTQKFTNEQEILLQELKKKHVDELELQRQQLQEKHKQEILSLTAAFQTKHQAEIETLKSTLESKQQNQLEACVAELQTKHQAQIDELESKHLSNLDSLESSYLSEIQNIRDEYNRALEKLQYTEQLHEKDKMDQAHLLQEIEMLKLKHAEELQLSQNNLKIELATVHVEKLKAMDDEAEEAYKDDLDTALQDQRMLLEEEKRLALDTLREEVLHMEAKHRKALQELQDLHEAEIKKHKEEYSRELEKELGKLKAQHEHEQEMYASVSASEVETVRTALLAQFEEVKLKQQLQFQEEIELLKCQSEVLLEQQIAQLKDEFEAEKKASLHDKEHMLIQEREKAQAAHQKEQMMLSAQLQEKAAIITQLEKKVESLNHEIEENNSELETLLQRRDRENQEGGNLVAMLRSDIEQSKDERKKLQESYQHLLKLLMELVKATIAIEDLICSKIGLCLDDSLASGDSRESHSIMEEIGFMQYFKAKAKHHLEKVDELLDETLTEHNQLSPVTDEGAELSQYLCESVFAKPELACENEEIILKICHRLRTAVERLLELVTESTKQLEKMHENHVQFEEEFSQRNWETAQVVSQHQELMECLSEESEAKNQLALELHKAEGIIEGYVAEKAALEEALNLKEESERRLVVELENMRERFRELTQEQAILGLLKEVEFLAKEKLELQCQAEKDHSNLRSQIRVLEVELEEQLHSNQDLATQLLVVAELEQQVQVLEKQLKKQRQFMDEQAIEREHERDDFQHEIQKLEEQLKLSAKSQTSGEPREYRVESLQAEIKGKMDDYNKLLLEKEQKHQEIATRDKEVEKLVAQIQELEHSSTEASKTVHYLEQQLQKMKKVETELKQDKEALQQQQYNNLIQISALQSKLDETRHRVPADGSSDPGLKEQLQAEQEALQAKEREIASLLDQLEQYKDNLISKNKEILQLNLQLEMQKNLSTSSISQLQLENAQLKDLAKLHVKQNQDLNITDSSALSFPQALLKEKNQEIDHLNEQMKRLQHELENTMDNKVVEDQKSEIKELRSLVEHLRGDQERLRKDKEEEVEQLHGVIEKLQKELAQIGPLCHEVSDNQDGLYQLALGKPVENLQNELRKGLEDCQGDIDPNRRNALRLSKVRELQEELELVSAAREALQQQLEEKESQFKVEVEILEKKCQKLQESSEQHVAELAALRIQHDALQEEYSLFQTHFSQREIEKRTTFSHVQELKDTVIERKEANLLEKDTQMKRMADQREAEATKLQNLTEEAAELQTELEESGANQAQDVYSLQLEVSRLDFQVQALNQKEVAYQKEINELRGSTAKLKDQNEAYVKELEALQLERGELISQLESYKPKEQHDHEDTNLLKPFCQRERKGKALKKGMEELEELKGNVDKSFAVLASPTDKLEKDEVMFDLMTHNINPKSQISQSQENILTQELDMINESEEEQDLKKHCQQMLEIHQTADSPKHNLNIGKDTSTKDFQNFIAGMASWGSPEIVRKQDISMELQPVLHLTPFSEVESTDFEIIHSRSSMQEDNSLLLGCSNLYENGSEEAAVGVDRKSPAFFQSAYSDDQDMEKKVLMSKADNLTSTPSDLQDDVRSRVSATDAMSDGYGSNTSSTLAAKLKQELQTSDHLDASFTAYLQYHGMFPDIMESMREKEILSPQLKTVLKMVYEESRKILALSEHPFGFRELKNVPETRAVMEGWQKEGLTLLDAIQSLKDYLSKLADRGDKEQQSQMAVEQLLSSDRNSLLSEIQDLRAQLRMTHLQNQEKLQQLQETLTNAEDHGSKQEHYLRRKVELLQYKLQQEKSVVSDLHNTLSEEQKRASETRDLLKQEKAALKSELYESKQENERLQKTLEELQREMNQLRFSLEKKQKDLTAALEDLQTEHLKETELQGLFEEQQLQHKKAEDEKTKALEELQAALDLQLVQNSQLAVSLEHEQTVNDNLHKELQIEHSRCEALLSQEQTKLLELQRTLDAEKNRSLELLNSLNHERVLTEQLSMRVKEGASCQHRELLLEQALVRELQAQLEEERLRTRELAAIIEKMHQKAICSKRKPGAEVQTCCEETQKEREQNLEQQHQRDEQRIKELQEIPDILEERERNLPSPNCQQELLCTLNKDQNAKQTTTKETEKSHLQQQQWHLEKIRQQLLLVAVQLNEFIYKIVDKTVNDWSASNDEAVSSLLQTLKELKSGLLSPSASQIRSADDTDFVQELGRDAWQRERNILQNALKQAESEQPKATVETENKPVVESSSPKLQRLYRKYLRAESFRKALVYQKKYLLLLLGGFQDCEQATLSLIARMGIYPSPADLQHSGSRSRPFTKFRCTVRAIVAVSRLKFLVKKWNKVSRKSAQGETISHSIGGNTASGARTEILKEQQPQAVQLSSPPTRDTGLCHRTSSARFVSHFPRASYCSHHRLHPSTSSASEKSLVPAQDPERSLTEYIHRLEVIQQRLGGAQPGQVPGPPRQKHMKK</sequence>
<proteinExistence type="predicted"/>
<feature type="coiled-coil region" evidence="6">
    <location>
        <begin position="235"/>
        <end position="648"/>
    </location>
</feature>
<reference evidence="9" key="1">
    <citation type="submission" date="2025-08" db="UniProtKB">
        <authorList>
            <consortium name="Ensembl"/>
        </authorList>
    </citation>
    <scope>IDENTIFICATION</scope>
</reference>
<reference evidence="9" key="2">
    <citation type="submission" date="2025-09" db="UniProtKB">
        <authorList>
            <consortium name="Ensembl"/>
        </authorList>
    </citation>
    <scope>IDENTIFICATION</scope>
</reference>
<dbReference type="InterPro" id="IPR028745">
    <property type="entry name" value="AKAP9/Pericentrin"/>
</dbReference>
<protein>
    <submittedName>
        <fullName evidence="9">Pericentrin</fullName>
    </submittedName>
</protein>
<feature type="coiled-coil region" evidence="6">
    <location>
        <begin position="3040"/>
        <end position="3067"/>
    </location>
</feature>
<feature type="region of interest" description="Disordered" evidence="7">
    <location>
        <begin position="3441"/>
        <end position="3462"/>
    </location>
</feature>
<feature type="coiled-coil region" evidence="6">
    <location>
        <begin position="1241"/>
        <end position="1298"/>
    </location>
</feature>
<evidence type="ECO:0000256" key="6">
    <source>
        <dbReference type="SAM" id="Coils"/>
    </source>
</evidence>
<feature type="coiled-coil region" evidence="6">
    <location>
        <begin position="1581"/>
        <end position="1608"/>
    </location>
</feature>
<feature type="coiled-coil region" evidence="6">
    <location>
        <begin position="2158"/>
        <end position="2224"/>
    </location>
</feature>
<dbReference type="GO" id="GO:0005737">
    <property type="term" value="C:cytoplasm"/>
    <property type="evidence" value="ECO:0007669"/>
    <property type="project" value="UniProtKB-ARBA"/>
</dbReference>
<feature type="coiled-coil region" evidence="6">
    <location>
        <begin position="120"/>
        <end position="203"/>
    </location>
</feature>
<dbReference type="PANTHER" id="PTHR44981:SF3">
    <property type="entry name" value="PERICENTRIN"/>
    <property type="match status" value="1"/>
</dbReference>
<dbReference type="GO" id="GO:0060090">
    <property type="term" value="F:molecular adaptor activity"/>
    <property type="evidence" value="ECO:0007669"/>
    <property type="project" value="InterPro"/>
</dbReference>
<feature type="coiled-coil region" evidence="6">
    <location>
        <begin position="1392"/>
        <end position="1465"/>
    </location>
</feature>
<dbReference type="Ensembl" id="ENSCPGT00000014351.1">
    <property type="protein sequence ID" value="ENSCPGP00000013092.1"/>
    <property type="gene ID" value="ENSCPGG00000009262.1"/>
</dbReference>
<feature type="region of interest" description="Disordered" evidence="7">
    <location>
        <begin position="3478"/>
        <end position="3498"/>
    </location>
</feature>
<feature type="domain" description="Pericentrin/AKAP-450 centrosomal targeting" evidence="8">
    <location>
        <begin position="3288"/>
        <end position="3369"/>
    </location>
</feature>
<feature type="coiled-coil region" evidence="6">
    <location>
        <begin position="1930"/>
        <end position="1974"/>
    </location>
</feature>
<feature type="coiled-coil region" evidence="6">
    <location>
        <begin position="2782"/>
        <end position="2809"/>
    </location>
</feature>
<feature type="coiled-coil region" evidence="6">
    <location>
        <begin position="2025"/>
        <end position="2100"/>
    </location>
</feature>
<evidence type="ECO:0000259" key="8">
    <source>
        <dbReference type="Pfam" id="PF10495"/>
    </source>
</evidence>
<dbReference type="GO" id="GO:0007165">
    <property type="term" value="P:signal transduction"/>
    <property type="evidence" value="ECO:0007669"/>
    <property type="project" value="InterPro"/>
</dbReference>
<feature type="coiled-coil region" evidence="6">
    <location>
        <begin position="793"/>
        <end position="906"/>
    </location>
</feature>
<evidence type="ECO:0000256" key="3">
    <source>
        <dbReference type="ARBA" id="ARBA00022553"/>
    </source>
</evidence>
<feature type="region of interest" description="Disordered" evidence="7">
    <location>
        <begin position="2606"/>
        <end position="2639"/>
    </location>
</feature>
<evidence type="ECO:0000256" key="7">
    <source>
        <dbReference type="SAM" id="MobiDB-lite"/>
    </source>
</evidence>
<evidence type="ECO:0000256" key="2">
    <source>
        <dbReference type="ARBA" id="ARBA00022490"/>
    </source>
</evidence>
<feature type="coiled-coil region" evidence="6">
    <location>
        <begin position="1651"/>
        <end position="1692"/>
    </location>
</feature>
<keyword evidence="4 6" id="KW-0175">Coiled coil</keyword>
<keyword evidence="2" id="KW-0963">Cytoplasm</keyword>
<keyword evidence="3" id="KW-0597">Phosphoprotein</keyword>
<keyword evidence="10" id="KW-1185">Reference proteome</keyword>
<dbReference type="Pfam" id="PF10495">
    <property type="entry name" value="PACT_coil_coil"/>
    <property type="match status" value="1"/>
</dbReference>
<evidence type="ECO:0000313" key="9">
    <source>
        <dbReference type="Ensembl" id="ENSCPGP00000013092.1"/>
    </source>
</evidence>
<evidence type="ECO:0000256" key="1">
    <source>
        <dbReference type="ARBA" id="ARBA00004300"/>
    </source>
</evidence>
<name>A0A8C3JUN5_9CHAR</name>
<evidence type="ECO:0000313" key="10">
    <source>
        <dbReference type="Proteomes" id="UP000694419"/>
    </source>
</evidence>
<feature type="coiled-coil region" evidence="6">
    <location>
        <begin position="1050"/>
        <end position="1103"/>
    </location>
</feature>
<dbReference type="GO" id="GO:0005813">
    <property type="term" value="C:centrosome"/>
    <property type="evidence" value="ECO:0007669"/>
    <property type="project" value="UniProtKB-SubCell"/>
</dbReference>